<dbReference type="AlphaFoldDB" id="A0A0F9Q110"/>
<accession>A0A0F9Q110</accession>
<protein>
    <submittedName>
        <fullName evidence="1">Uncharacterized protein</fullName>
    </submittedName>
</protein>
<name>A0A0F9Q110_9ZZZZ</name>
<reference evidence="1" key="1">
    <citation type="journal article" date="2015" name="Nature">
        <title>Complex archaea that bridge the gap between prokaryotes and eukaryotes.</title>
        <authorList>
            <person name="Spang A."/>
            <person name="Saw J.H."/>
            <person name="Jorgensen S.L."/>
            <person name="Zaremba-Niedzwiedzka K."/>
            <person name="Martijn J."/>
            <person name="Lind A.E."/>
            <person name="van Eijk R."/>
            <person name="Schleper C."/>
            <person name="Guy L."/>
            <person name="Ettema T.J."/>
        </authorList>
    </citation>
    <scope>NUCLEOTIDE SEQUENCE</scope>
</reference>
<comment type="caution">
    <text evidence="1">The sequence shown here is derived from an EMBL/GenBank/DDBJ whole genome shotgun (WGS) entry which is preliminary data.</text>
</comment>
<organism evidence="1">
    <name type="scientific">marine sediment metagenome</name>
    <dbReference type="NCBI Taxonomy" id="412755"/>
    <lineage>
        <taxon>unclassified sequences</taxon>
        <taxon>metagenomes</taxon>
        <taxon>ecological metagenomes</taxon>
    </lineage>
</organism>
<sequence>MNTNPEPKTRSLDESRSLDSLFPSRFLKADHLIAWKITDLTVTIAKLVEEEVQPRPNQMEWKTVIYFHARDNGIHPQGYLLSAKIDKDALKSATGAQTIAQLIGSRIIIQLDTFRGKAVLRIRPTPPPEEEK</sequence>
<evidence type="ECO:0000313" key="1">
    <source>
        <dbReference type="EMBL" id="KKN37600.1"/>
    </source>
</evidence>
<gene>
    <name evidence="1" type="ORF">LCGC14_0761690</name>
</gene>
<dbReference type="EMBL" id="LAZR01001883">
    <property type="protein sequence ID" value="KKN37600.1"/>
    <property type="molecule type" value="Genomic_DNA"/>
</dbReference>
<proteinExistence type="predicted"/>